<proteinExistence type="predicted"/>
<keyword evidence="3" id="KW-1185">Reference proteome</keyword>
<dbReference type="STRING" id="1442369.A0A0D2GRE4"/>
<dbReference type="GeneID" id="25298024"/>
<feature type="region of interest" description="Disordered" evidence="1">
    <location>
        <begin position="33"/>
        <end position="66"/>
    </location>
</feature>
<reference evidence="2 3" key="1">
    <citation type="submission" date="2015-01" db="EMBL/GenBank/DDBJ databases">
        <title>The Genome Sequence of Rhinocladiella mackenzie CBS 650.93.</title>
        <authorList>
            <consortium name="The Broad Institute Genomics Platform"/>
            <person name="Cuomo C."/>
            <person name="de Hoog S."/>
            <person name="Gorbushina A."/>
            <person name="Stielow B."/>
            <person name="Teixiera M."/>
            <person name="Abouelleil A."/>
            <person name="Chapman S.B."/>
            <person name="Priest M."/>
            <person name="Young S.K."/>
            <person name="Wortman J."/>
            <person name="Nusbaum C."/>
            <person name="Birren B."/>
        </authorList>
    </citation>
    <scope>NUCLEOTIDE SEQUENCE [LARGE SCALE GENOMIC DNA]</scope>
    <source>
        <strain evidence="2 3">CBS 650.93</strain>
    </source>
</reference>
<feature type="compositionally biased region" description="Low complexity" evidence="1">
    <location>
        <begin position="377"/>
        <end position="387"/>
    </location>
</feature>
<feature type="region of interest" description="Disordered" evidence="1">
    <location>
        <begin position="1"/>
        <end position="21"/>
    </location>
</feature>
<organism evidence="2 3">
    <name type="scientific">Rhinocladiella mackenziei CBS 650.93</name>
    <dbReference type="NCBI Taxonomy" id="1442369"/>
    <lineage>
        <taxon>Eukaryota</taxon>
        <taxon>Fungi</taxon>
        <taxon>Dikarya</taxon>
        <taxon>Ascomycota</taxon>
        <taxon>Pezizomycotina</taxon>
        <taxon>Eurotiomycetes</taxon>
        <taxon>Chaetothyriomycetidae</taxon>
        <taxon>Chaetothyriales</taxon>
        <taxon>Herpotrichiellaceae</taxon>
        <taxon>Rhinocladiella</taxon>
    </lineage>
</organism>
<accession>A0A0D2GRE4</accession>
<feature type="region of interest" description="Disordered" evidence="1">
    <location>
        <begin position="435"/>
        <end position="473"/>
    </location>
</feature>
<feature type="region of interest" description="Disordered" evidence="1">
    <location>
        <begin position="361"/>
        <end position="387"/>
    </location>
</feature>
<dbReference type="HOGENOM" id="CLU_027656_0_0_1"/>
<protein>
    <submittedName>
        <fullName evidence="2">Uncharacterized protein</fullName>
    </submittedName>
</protein>
<feature type="compositionally biased region" description="Polar residues" evidence="1">
    <location>
        <begin position="361"/>
        <end position="376"/>
    </location>
</feature>
<dbReference type="EMBL" id="KN847482">
    <property type="protein sequence ID" value="KIX00888.1"/>
    <property type="molecule type" value="Genomic_DNA"/>
</dbReference>
<name>A0A0D2GRE4_9EURO</name>
<dbReference type="AlphaFoldDB" id="A0A0D2GRE4"/>
<gene>
    <name evidence="2" type="ORF">Z518_09953</name>
</gene>
<dbReference type="VEuPathDB" id="FungiDB:Z518_09953"/>
<evidence type="ECO:0000313" key="2">
    <source>
        <dbReference type="EMBL" id="KIX00888.1"/>
    </source>
</evidence>
<dbReference type="Proteomes" id="UP000053617">
    <property type="component" value="Unassembled WGS sequence"/>
</dbReference>
<evidence type="ECO:0000256" key="1">
    <source>
        <dbReference type="SAM" id="MobiDB-lite"/>
    </source>
</evidence>
<dbReference type="RefSeq" id="XP_013268024.1">
    <property type="nucleotide sequence ID" value="XM_013412570.1"/>
</dbReference>
<evidence type="ECO:0000313" key="3">
    <source>
        <dbReference type="Proteomes" id="UP000053617"/>
    </source>
</evidence>
<dbReference type="OrthoDB" id="4160688at2759"/>
<sequence length="495" mass="55358">MPWPAKPPMTLKEAKRARKKDVGFRYTASQLARADRLDAREEQRKKALEKEKQRAENKRKKEEKLEKERVVKQKMLEEGRITVEDTWGKVTASQPRLNKFFGQKPALPMKRRRLQDEPIAEEVIVSENLVSEKETGYAENLHQGEDLGNVASNNIAETKLFSVSHLLKSPSKQTLPSSLPSLRRILHQPGLIPDASSHVQQRPAHSQLSTLKELRPSQINTRSVRTQRHLSETETTLLQKPSVPIKLQPDTGGPGAAATFKDTSLLSCHSPRSNPPLSTIVTQKAPEFQDHENEIQTHQQEASEVADWQCQNSGGETHTTGLRMTGDEEDFTDGIDDETFLMLYATQKPMQETCRTGQENAAKQRPQVLTPQTHGFASSEKSAYSSSKEQTCEVNLLAEKAASEAKSLTTSDSFSSVFNEIEDEDLIALAEEIEAGMASAPKPKITAPNSPPKQERKGRRRLPWELPWDDFDAPGPSTQALMLELVEEAEAGVHR</sequence>